<name>A0ABV4NUJ5_9GAMM</name>
<dbReference type="RefSeq" id="WP_371837008.1">
    <property type="nucleotide sequence ID" value="NZ_JBGMEK010000001.1"/>
</dbReference>
<protein>
    <submittedName>
        <fullName evidence="3">Plasmid segregation protein ParM domain-containing protein</fullName>
    </submittedName>
</protein>
<evidence type="ECO:0000259" key="1">
    <source>
        <dbReference type="Pfam" id="PF06406"/>
    </source>
</evidence>
<dbReference type="InterPro" id="IPR009440">
    <property type="entry name" value="ParM/StbA_N"/>
</dbReference>
<dbReference type="CDD" id="cd24022">
    <property type="entry name" value="ASKHA_NBD_ParM_R1-like"/>
    <property type="match status" value="1"/>
</dbReference>
<dbReference type="InterPro" id="IPR056367">
    <property type="entry name" value="ASKHA_NBD_ParM_R1-like"/>
</dbReference>
<feature type="domain" description="Actin homologue MreB-like C-terminal" evidence="2">
    <location>
        <begin position="200"/>
        <end position="322"/>
    </location>
</feature>
<dbReference type="EMBL" id="JBGMEK010000001">
    <property type="protein sequence ID" value="MFA0809387.1"/>
    <property type="molecule type" value="Genomic_DNA"/>
</dbReference>
<evidence type="ECO:0000313" key="3">
    <source>
        <dbReference type="EMBL" id="MFA0809387.1"/>
    </source>
</evidence>
<gene>
    <name evidence="3" type="primary">parM</name>
    <name evidence="3" type="ORF">ACCI49_00525</name>
</gene>
<feature type="domain" description="Plasmid segregation protein ParM/StbA N-terminal" evidence="1">
    <location>
        <begin position="23"/>
        <end position="178"/>
    </location>
</feature>
<keyword evidence="4" id="KW-1185">Reference proteome</keyword>
<reference evidence="3 4" key="1">
    <citation type="submission" date="2024-08" db="EMBL/GenBank/DDBJ databases">
        <authorList>
            <person name="Ishaq N."/>
        </authorList>
    </citation>
    <scope>NUCLEOTIDE SEQUENCE [LARGE SCALE GENOMIC DNA]</scope>
    <source>
        <strain evidence="3 4">DSM 18651</strain>
    </source>
</reference>
<dbReference type="Proteomes" id="UP001569428">
    <property type="component" value="Unassembled WGS sequence"/>
</dbReference>
<dbReference type="Pfam" id="PF21522">
    <property type="entry name" value="MreB-like_C"/>
    <property type="match status" value="1"/>
</dbReference>
<accession>A0ABV4NUJ5</accession>
<evidence type="ECO:0000313" key="4">
    <source>
        <dbReference type="Proteomes" id="UP001569428"/>
    </source>
</evidence>
<dbReference type="SUPFAM" id="SSF53067">
    <property type="entry name" value="Actin-like ATPase domain"/>
    <property type="match status" value="2"/>
</dbReference>
<dbReference type="InterPro" id="IPR043129">
    <property type="entry name" value="ATPase_NBD"/>
</dbReference>
<evidence type="ECO:0000259" key="2">
    <source>
        <dbReference type="Pfam" id="PF21522"/>
    </source>
</evidence>
<proteinExistence type="predicted"/>
<dbReference type="Gene3D" id="3.30.420.40">
    <property type="match status" value="2"/>
</dbReference>
<organism evidence="3 4">
    <name type="scientific">Microbulbifer epialgicus</name>
    <dbReference type="NCBI Taxonomy" id="393907"/>
    <lineage>
        <taxon>Bacteria</taxon>
        <taxon>Pseudomonadati</taxon>
        <taxon>Pseudomonadota</taxon>
        <taxon>Gammaproteobacteria</taxon>
        <taxon>Cellvibrionales</taxon>
        <taxon>Microbulbiferaceae</taxon>
        <taxon>Microbulbifer</taxon>
    </lineage>
</organism>
<dbReference type="Pfam" id="PF06406">
    <property type="entry name" value="StbA_N"/>
    <property type="match status" value="1"/>
</dbReference>
<sequence length="348" mass="38506">MAKKVAPADLQFTPVYGDEITDVAVDNGYADQKVAFWHRNHKGEHAIAEMLIPSRAQMGAINISIDGNSSGVYEIDGDPWTVGRDVTEPESIRGQKYAYSELNTVLVNHSLIAAGFSGRSVRISTGLPFDHFFKNGQKNQLLIDRVKKSMAEKVKPRGEISAAIIKEHILYPESTAAYVDYAVDEVTGEMKNNIETGLAVVDIGGNTTDITYINPNNTINTDRSGSRNLGVLNVRDRLSRQIKEDFGVDELRDAQLDSALRSGVCQIFGKKENVEKQIETAKRMSTKKLMNYVDEVIGDAADLDLVLFVGGGAQILRDIIKEYPHAHVPDRPQFANARGMLKYMTFVN</sequence>
<comment type="caution">
    <text evidence="3">The sequence shown here is derived from an EMBL/GenBank/DDBJ whole genome shotgun (WGS) entry which is preliminary data.</text>
</comment>
<dbReference type="InterPro" id="IPR049067">
    <property type="entry name" value="MreB-like_C"/>
</dbReference>